<dbReference type="Proteomes" id="UP000030752">
    <property type="component" value="Unassembled WGS sequence"/>
</dbReference>
<evidence type="ECO:0000256" key="1">
    <source>
        <dbReference type="SAM" id="Phobius"/>
    </source>
</evidence>
<dbReference type="RefSeq" id="XP_008719537.1">
    <property type="nucleotide sequence ID" value="XM_008721315.1"/>
</dbReference>
<keyword evidence="1" id="KW-0812">Transmembrane</keyword>
<proteinExistence type="predicted"/>
<keyword evidence="3" id="KW-1185">Reference proteome</keyword>
<dbReference type="GeneID" id="19974329"/>
<dbReference type="AlphaFoldDB" id="W2RT89"/>
<gene>
    <name evidence="2" type="ORF">HMPREF1541_06990</name>
</gene>
<protein>
    <submittedName>
        <fullName evidence="2">Uncharacterized protein</fullName>
    </submittedName>
</protein>
<dbReference type="EMBL" id="KB822722">
    <property type="protein sequence ID" value="ETN38948.1"/>
    <property type="molecule type" value="Genomic_DNA"/>
</dbReference>
<name>W2RT89_CYPE1</name>
<dbReference type="OrthoDB" id="5313995at2759"/>
<keyword evidence="1" id="KW-0472">Membrane</keyword>
<reference evidence="2 3" key="1">
    <citation type="submission" date="2013-03" db="EMBL/GenBank/DDBJ databases">
        <title>The Genome Sequence of Phialophora europaea CBS 101466.</title>
        <authorList>
            <consortium name="The Broad Institute Genomics Platform"/>
            <person name="Cuomo C."/>
            <person name="de Hoog S."/>
            <person name="Gorbushina A."/>
            <person name="Walker B."/>
            <person name="Young S.K."/>
            <person name="Zeng Q."/>
            <person name="Gargeya S."/>
            <person name="Fitzgerald M."/>
            <person name="Haas B."/>
            <person name="Abouelleil A."/>
            <person name="Allen A.W."/>
            <person name="Alvarado L."/>
            <person name="Arachchi H.M."/>
            <person name="Berlin A.M."/>
            <person name="Chapman S.B."/>
            <person name="Gainer-Dewar J."/>
            <person name="Goldberg J."/>
            <person name="Griggs A."/>
            <person name="Gujja S."/>
            <person name="Hansen M."/>
            <person name="Howarth C."/>
            <person name="Imamovic A."/>
            <person name="Ireland A."/>
            <person name="Larimer J."/>
            <person name="McCowan C."/>
            <person name="Murphy C."/>
            <person name="Pearson M."/>
            <person name="Poon T.W."/>
            <person name="Priest M."/>
            <person name="Roberts A."/>
            <person name="Saif S."/>
            <person name="Shea T."/>
            <person name="Sisk P."/>
            <person name="Sykes S."/>
            <person name="Wortman J."/>
            <person name="Nusbaum C."/>
            <person name="Birren B."/>
        </authorList>
    </citation>
    <scope>NUCLEOTIDE SEQUENCE [LARGE SCALE GENOMIC DNA]</scope>
    <source>
        <strain evidence="2 3">CBS 101466</strain>
    </source>
</reference>
<sequence>MASSTTSSPIPPFYRHFFATFEVLLSSIGIYMTIWDPIPFLNGINPSFSGPITPEIDMLLIMLAGFYAMALFLQAVLLRARPDDLGVWRTWIGGLTVVDSIMVLGMVKIMPAVGLADSRDWRWEAVAGFNLTFVSTDPQPVKILDENGLEAIIADVPPAASTMNAKTCNTEQTKSLFKDSTFFLLLFIWIAHGIGGWGTFSVFPTVIYELGIWGTART</sequence>
<feature type="transmembrane region" description="Helical" evidence="1">
    <location>
        <begin position="90"/>
        <end position="109"/>
    </location>
</feature>
<organism evidence="2 3">
    <name type="scientific">Cyphellophora europaea (strain CBS 101466)</name>
    <name type="common">Phialophora europaea</name>
    <dbReference type="NCBI Taxonomy" id="1220924"/>
    <lineage>
        <taxon>Eukaryota</taxon>
        <taxon>Fungi</taxon>
        <taxon>Dikarya</taxon>
        <taxon>Ascomycota</taxon>
        <taxon>Pezizomycotina</taxon>
        <taxon>Eurotiomycetes</taxon>
        <taxon>Chaetothyriomycetidae</taxon>
        <taxon>Chaetothyriales</taxon>
        <taxon>Cyphellophoraceae</taxon>
        <taxon>Cyphellophora</taxon>
    </lineage>
</organism>
<dbReference type="HOGENOM" id="CLU_1266841_0_0_1"/>
<evidence type="ECO:0000313" key="2">
    <source>
        <dbReference type="EMBL" id="ETN38948.1"/>
    </source>
</evidence>
<dbReference type="PANTHER" id="PTHR37019">
    <property type="entry name" value="CHROMOSOME 1, WHOLE GENOME SHOTGUN SEQUENCE"/>
    <property type="match status" value="1"/>
</dbReference>
<dbReference type="InParanoid" id="W2RT89"/>
<evidence type="ECO:0000313" key="3">
    <source>
        <dbReference type="Proteomes" id="UP000030752"/>
    </source>
</evidence>
<accession>W2RT89</accession>
<dbReference type="PANTHER" id="PTHR37019:SF1">
    <property type="entry name" value="EXPERA DOMAIN-CONTAINING PROTEIN"/>
    <property type="match status" value="1"/>
</dbReference>
<keyword evidence="1" id="KW-1133">Transmembrane helix</keyword>
<feature type="transmembrane region" description="Helical" evidence="1">
    <location>
        <begin position="182"/>
        <end position="203"/>
    </location>
</feature>
<feature type="transmembrane region" description="Helical" evidence="1">
    <location>
        <begin position="56"/>
        <end position="78"/>
    </location>
</feature>
<dbReference type="VEuPathDB" id="FungiDB:HMPREF1541_06990"/>
<feature type="transmembrane region" description="Helical" evidence="1">
    <location>
        <begin position="13"/>
        <end position="35"/>
    </location>
</feature>